<evidence type="ECO:0000256" key="1">
    <source>
        <dbReference type="ARBA" id="ARBA00004571"/>
    </source>
</evidence>
<evidence type="ECO:0000256" key="8">
    <source>
        <dbReference type="ARBA" id="ARBA00023077"/>
    </source>
</evidence>
<dbReference type="InterPro" id="IPR039426">
    <property type="entry name" value="TonB-dep_rcpt-like"/>
</dbReference>
<gene>
    <name evidence="15" type="ORF">HRJ34_17820</name>
</gene>
<evidence type="ECO:0000256" key="7">
    <source>
        <dbReference type="ARBA" id="ARBA00023065"/>
    </source>
</evidence>
<dbReference type="InterPro" id="IPR036942">
    <property type="entry name" value="Beta-barrel_TonB_sf"/>
</dbReference>
<dbReference type="Pfam" id="PF07715">
    <property type="entry name" value="Plug"/>
    <property type="match status" value="1"/>
</dbReference>
<evidence type="ECO:0000259" key="13">
    <source>
        <dbReference type="Pfam" id="PF00593"/>
    </source>
</evidence>
<keyword evidence="10 11" id="KW-0998">Cell outer membrane</keyword>
<evidence type="ECO:0000256" key="6">
    <source>
        <dbReference type="ARBA" id="ARBA00023004"/>
    </source>
</evidence>
<keyword evidence="5 11" id="KW-0812">Transmembrane</keyword>
<organism evidence="15 16">
    <name type="scientific">Rhizorhabdus wittichii</name>
    <dbReference type="NCBI Taxonomy" id="160791"/>
    <lineage>
        <taxon>Bacteria</taxon>
        <taxon>Pseudomonadati</taxon>
        <taxon>Pseudomonadota</taxon>
        <taxon>Alphaproteobacteria</taxon>
        <taxon>Sphingomonadales</taxon>
        <taxon>Sphingomonadaceae</taxon>
        <taxon>Rhizorhabdus</taxon>
    </lineage>
</organism>
<keyword evidence="2 11" id="KW-0813">Transport</keyword>
<keyword evidence="6" id="KW-0408">Iron</keyword>
<accession>A0A975HCF4</accession>
<dbReference type="Gene3D" id="2.40.170.20">
    <property type="entry name" value="TonB-dependent receptor, beta-barrel domain"/>
    <property type="match status" value="1"/>
</dbReference>
<evidence type="ECO:0000256" key="3">
    <source>
        <dbReference type="ARBA" id="ARBA00022452"/>
    </source>
</evidence>
<dbReference type="EMBL" id="CP059319">
    <property type="protein sequence ID" value="QTH20202.1"/>
    <property type="molecule type" value="Genomic_DNA"/>
</dbReference>
<keyword evidence="9 11" id="KW-0472">Membrane</keyword>
<evidence type="ECO:0000259" key="14">
    <source>
        <dbReference type="Pfam" id="PF07715"/>
    </source>
</evidence>
<evidence type="ECO:0000256" key="5">
    <source>
        <dbReference type="ARBA" id="ARBA00022692"/>
    </source>
</evidence>
<comment type="subcellular location">
    <subcellularLocation>
        <location evidence="1 11">Cell outer membrane</location>
        <topology evidence="1 11">Multi-pass membrane protein</topology>
    </subcellularLocation>
</comment>
<evidence type="ECO:0000256" key="11">
    <source>
        <dbReference type="PROSITE-ProRule" id="PRU01360"/>
    </source>
</evidence>
<reference evidence="15" key="1">
    <citation type="submission" date="2020-07" db="EMBL/GenBank/DDBJ databases">
        <authorList>
            <person name="Camacho E."/>
        </authorList>
    </citation>
    <scope>NUCLEOTIDE SEQUENCE</scope>
    <source>
        <strain evidence="15">MPO218</strain>
    </source>
</reference>
<evidence type="ECO:0000256" key="2">
    <source>
        <dbReference type="ARBA" id="ARBA00022448"/>
    </source>
</evidence>
<keyword evidence="8 12" id="KW-0798">TonB box</keyword>
<keyword evidence="15" id="KW-0675">Receptor</keyword>
<evidence type="ECO:0000256" key="12">
    <source>
        <dbReference type="RuleBase" id="RU003357"/>
    </source>
</evidence>
<feature type="domain" description="TonB-dependent receptor plug" evidence="14">
    <location>
        <begin position="116"/>
        <end position="225"/>
    </location>
</feature>
<name>A0A975HCF4_9SPHN</name>
<evidence type="ECO:0000313" key="15">
    <source>
        <dbReference type="EMBL" id="QTH20202.1"/>
    </source>
</evidence>
<reference evidence="15" key="2">
    <citation type="submission" date="2021-04" db="EMBL/GenBank/DDBJ databases">
        <title>Isolation and genomic analysis of the ibuprofen-degrading bacterium Sphingomonas strain MPO218.</title>
        <authorList>
            <person name="Aulestia M."/>
            <person name="Flores A."/>
            <person name="Mangas E.L."/>
            <person name="Perez-Pulido A.J."/>
            <person name="Santero E."/>
            <person name="Camacho E.M."/>
        </authorList>
    </citation>
    <scope>NUCLEOTIDE SEQUENCE</scope>
    <source>
        <strain evidence="15">MPO218</strain>
    </source>
</reference>
<sequence>MKTASCWITFSLAHDARDIRPMQYSKYGRVLTFAFYRIILCCGENKFAEKLAMPREFGGMRQIRNRLKTTVVTVFLCTVAMPATAQIAATPANGYDDDAGFGSDIVVTARKREETLQTVGVSVTAISGKQLEEFNITSFEDYATAVPGLSTNFLGPVNSLGVRPVGLRGVQTVNGTQASGQNTVGFYINNTPIPISNPRLVDIERIEVLRGPQGTLYGSSSLAGTIKIITKAPDTARFEGRGMASISSTRYSSDANYEAEGSVNIPISATLAVRASGYYERTAGYIDWTPVTATGVIAGAVQKDVNKGRAYGGRIDALWKMTPDLSLRAAYSYNRREADASERYTVDQRKYSALLPVIQPGSDKGKLAEAEIAWSPEKVDVASTVAYYRANSFQITDSSNNARLVRLGNATTPLSISVPNTGSQREFTTETRAVSKWDGPLDLVTGIFYTDRREVTTSNITVPGAVTVGGQPVTNGLIVSNYSARYRKEFALFGEAGLKLWDIGRATAGLRYFDFKYRTFDDFRGSPLFVRNGAFVTRGKARQDGFVPRFGMEVEPAKNRLIYATVAKGFRMGGANFPLPSLDSATGACDASLRSFFGQAALPSSYKSDSLWSYELGAKGTFLNGGLKVNAAGFHIDWKNTQVAVQVSGTGCSFGGLSTNVGSVRSRGFELEMTANPSPHLSFTIAASRIDSKVAEDLIFPNATVFIARKGDKVPDIPNWTVALFGQYRAPISDKVHVFVRGDTRLEGERFAAFAPGNPSRPLKPSFVTTNFRVGADIGNIQLSLYIENAFDEDPRLLGLPAPAGQTIGTRFFDQTIRPRTIGTQLNFKF</sequence>
<keyword evidence="7" id="KW-0406">Ion transport</keyword>
<dbReference type="InterPro" id="IPR012910">
    <property type="entry name" value="Plug_dom"/>
</dbReference>
<keyword evidence="4" id="KW-0410">Iron transport</keyword>
<evidence type="ECO:0000256" key="10">
    <source>
        <dbReference type="ARBA" id="ARBA00023237"/>
    </source>
</evidence>
<dbReference type="RefSeq" id="WP_208632034.1">
    <property type="nucleotide sequence ID" value="NZ_CP059319.1"/>
</dbReference>
<dbReference type="PANTHER" id="PTHR32552">
    <property type="entry name" value="FERRICHROME IRON RECEPTOR-RELATED"/>
    <property type="match status" value="1"/>
</dbReference>
<proteinExistence type="inferred from homology"/>
<dbReference type="AlphaFoldDB" id="A0A975HCF4"/>
<dbReference type="InterPro" id="IPR000531">
    <property type="entry name" value="Beta-barrel_TonB"/>
</dbReference>
<protein>
    <submittedName>
        <fullName evidence="15">TonB-dependent receptor</fullName>
    </submittedName>
</protein>
<feature type="domain" description="TonB-dependent receptor-like beta-barrel" evidence="13">
    <location>
        <begin position="386"/>
        <end position="789"/>
    </location>
</feature>
<keyword evidence="3 11" id="KW-1134">Transmembrane beta strand</keyword>
<evidence type="ECO:0000256" key="4">
    <source>
        <dbReference type="ARBA" id="ARBA00022496"/>
    </source>
</evidence>
<dbReference type="GO" id="GO:0006826">
    <property type="term" value="P:iron ion transport"/>
    <property type="evidence" value="ECO:0007669"/>
    <property type="project" value="UniProtKB-KW"/>
</dbReference>
<dbReference type="PANTHER" id="PTHR32552:SF81">
    <property type="entry name" value="TONB-DEPENDENT OUTER MEMBRANE RECEPTOR"/>
    <property type="match status" value="1"/>
</dbReference>
<comment type="similarity">
    <text evidence="11 12">Belongs to the TonB-dependent receptor family.</text>
</comment>
<dbReference type="PROSITE" id="PS52016">
    <property type="entry name" value="TONB_DEPENDENT_REC_3"/>
    <property type="match status" value="1"/>
</dbReference>
<dbReference type="SUPFAM" id="SSF56935">
    <property type="entry name" value="Porins"/>
    <property type="match status" value="1"/>
</dbReference>
<dbReference type="GO" id="GO:0009279">
    <property type="term" value="C:cell outer membrane"/>
    <property type="evidence" value="ECO:0007669"/>
    <property type="project" value="UniProtKB-SubCell"/>
</dbReference>
<evidence type="ECO:0000256" key="9">
    <source>
        <dbReference type="ARBA" id="ARBA00023136"/>
    </source>
</evidence>
<evidence type="ECO:0000313" key="16">
    <source>
        <dbReference type="Proteomes" id="UP000664914"/>
    </source>
</evidence>
<dbReference type="Proteomes" id="UP000664914">
    <property type="component" value="Chromosome"/>
</dbReference>
<dbReference type="Pfam" id="PF00593">
    <property type="entry name" value="TonB_dep_Rec_b-barrel"/>
    <property type="match status" value="1"/>
</dbReference>